<accession>A0A8J4M696</accession>
<dbReference type="EMBL" id="DTQM01000121">
    <property type="protein sequence ID" value="HGC42868.1"/>
    <property type="molecule type" value="Genomic_DNA"/>
</dbReference>
<dbReference type="AlphaFoldDB" id="A0A8J4M696"/>
<proteinExistence type="predicted"/>
<dbReference type="Pfam" id="PF11004">
    <property type="entry name" value="Kdo_hydroxy"/>
    <property type="match status" value="1"/>
</dbReference>
<dbReference type="InterPro" id="IPR021266">
    <property type="entry name" value="Kdo_hydroxlase"/>
</dbReference>
<comment type="caution">
    <text evidence="1">The sequence shown here is derived from an EMBL/GenBank/DDBJ whole genome shotgun (WGS) entry which is preliminary data.</text>
</comment>
<protein>
    <submittedName>
        <fullName evidence="1">3-deoxy-D-manno-oct-2-ulosonic acid (Kdo) hydroxylase</fullName>
    </submittedName>
</protein>
<gene>
    <name evidence="1" type="ORF">ENY07_06575</name>
</gene>
<name>A0A8J4M696_9PROT</name>
<evidence type="ECO:0000313" key="1">
    <source>
        <dbReference type="EMBL" id="HGC42868.1"/>
    </source>
</evidence>
<sequence length="297" mass="33443">MRETEVVEEFRGLDWAGPFDAAIRARAGDALESGKVLLFPDLPFRLLPGEEGFLSPALADQSRKNISFDPITGKVNASTLSGSEEQRLGAMLDRFGRQARSLLVGLIPGYARGLERARTSYRPIEIDQRPTSPRHDDRRLHVDAFPTRPMRGRRILRVFSNIAPDGTVRQWEVGENFPDFAEKFFPRLQRPWPGAAWALERLGLTKGRRSPYDFLMLGLHDRGKLDESYQRAAPRVKLAFPPGATWIVYTDQVLHAALAGRFALEQTFHLPLDAMIDPEKAPLRVLERLAAKPLVSP</sequence>
<reference evidence="1" key="1">
    <citation type="journal article" date="2020" name="mSystems">
        <title>Genome- and Community-Level Interaction Insights into Carbon Utilization and Element Cycling Functions of Hydrothermarchaeota in Hydrothermal Sediment.</title>
        <authorList>
            <person name="Zhou Z."/>
            <person name="Liu Y."/>
            <person name="Xu W."/>
            <person name="Pan J."/>
            <person name="Luo Z.H."/>
            <person name="Li M."/>
        </authorList>
    </citation>
    <scope>NUCLEOTIDE SEQUENCE</scope>
    <source>
        <strain evidence="1">SpSt-997</strain>
    </source>
</reference>
<organism evidence="1">
    <name type="scientific">Acidicaldus sp</name>
    <dbReference type="NCBI Taxonomy" id="1872105"/>
    <lineage>
        <taxon>Bacteria</taxon>
        <taxon>Pseudomonadati</taxon>
        <taxon>Pseudomonadota</taxon>
        <taxon>Alphaproteobacteria</taxon>
        <taxon>Acetobacterales</taxon>
        <taxon>Acetobacteraceae</taxon>
        <taxon>Acidicaldus</taxon>
    </lineage>
</organism>